<sequence length="108" mass="11459">MGRASDNLENAVASPELSARDPFNIGGLSHLNTISADAVKPDQARQDGGLTLCELQSLGGVELAGETTRHALAKRALDPFHIPSKLENNLLRGASAFPVAERDLNELD</sequence>
<proteinExistence type="predicted"/>
<organism evidence="1 2">
    <name type="scientific">Auriscalpium vulgare</name>
    <dbReference type="NCBI Taxonomy" id="40419"/>
    <lineage>
        <taxon>Eukaryota</taxon>
        <taxon>Fungi</taxon>
        <taxon>Dikarya</taxon>
        <taxon>Basidiomycota</taxon>
        <taxon>Agaricomycotina</taxon>
        <taxon>Agaricomycetes</taxon>
        <taxon>Russulales</taxon>
        <taxon>Auriscalpiaceae</taxon>
        <taxon>Auriscalpium</taxon>
    </lineage>
</organism>
<gene>
    <name evidence="1" type="ORF">FA95DRAFT_1613648</name>
</gene>
<reference evidence="1" key="2">
    <citation type="journal article" date="2022" name="New Phytol.">
        <title>Evolutionary transition to the ectomycorrhizal habit in the genomes of a hyperdiverse lineage of mushroom-forming fungi.</title>
        <authorList>
            <person name="Looney B."/>
            <person name="Miyauchi S."/>
            <person name="Morin E."/>
            <person name="Drula E."/>
            <person name="Courty P.E."/>
            <person name="Kohler A."/>
            <person name="Kuo A."/>
            <person name="LaButti K."/>
            <person name="Pangilinan J."/>
            <person name="Lipzen A."/>
            <person name="Riley R."/>
            <person name="Andreopoulos W."/>
            <person name="He G."/>
            <person name="Johnson J."/>
            <person name="Nolan M."/>
            <person name="Tritt A."/>
            <person name="Barry K.W."/>
            <person name="Grigoriev I.V."/>
            <person name="Nagy L.G."/>
            <person name="Hibbett D."/>
            <person name="Henrissat B."/>
            <person name="Matheny P.B."/>
            <person name="Labbe J."/>
            <person name="Martin F.M."/>
        </authorList>
    </citation>
    <scope>NUCLEOTIDE SEQUENCE</scope>
    <source>
        <strain evidence="1">FP105234-sp</strain>
    </source>
</reference>
<evidence type="ECO:0000313" key="1">
    <source>
        <dbReference type="EMBL" id="KAI0038085.1"/>
    </source>
</evidence>
<reference evidence="1" key="1">
    <citation type="submission" date="2021-02" db="EMBL/GenBank/DDBJ databases">
        <authorList>
            <consortium name="DOE Joint Genome Institute"/>
            <person name="Ahrendt S."/>
            <person name="Looney B.P."/>
            <person name="Miyauchi S."/>
            <person name="Morin E."/>
            <person name="Drula E."/>
            <person name="Courty P.E."/>
            <person name="Chicoki N."/>
            <person name="Fauchery L."/>
            <person name="Kohler A."/>
            <person name="Kuo A."/>
            <person name="Labutti K."/>
            <person name="Pangilinan J."/>
            <person name="Lipzen A."/>
            <person name="Riley R."/>
            <person name="Andreopoulos W."/>
            <person name="He G."/>
            <person name="Johnson J."/>
            <person name="Barry K.W."/>
            <person name="Grigoriev I.V."/>
            <person name="Nagy L."/>
            <person name="Hibbett D."/>
            <person name="Henrissat B."/>
            <person name="Matheny P.B."/>
            <person name="Labbe J."/>
            <person name="Martin F."/>
        </authorList>
    </citation>
    <scope>NUCLEOTIDE SEQUENCE</scope>
    <source>
        <strain evidence="1">FP105234-sp</strain>
    </source>
</reference>
<dbReference type="Proteomes" id="UP000814033">
    <property type="component" value="Unassembled WGS sequence"/>
</dbReference>
<protein>
    <submittedName>
        <fullName evidence="1">Uncharacterized protein</fullName>
    </submittedName>
</protein>
<evidence type="ECO:0000313" key="2">
    <source>
        <dbReference type="Proteomes" id="UP000814033"/>
    </source>
</evidence>
<keyword evidence="2" id="KW-1185">Reference proteome</keyword>
<accession>A0ACB8R2W4</accession>
<comment type="caution">
    <text evidence="1">The sequence shown here is derived from an EMBL/GenBank/DDBJ whole genome shotgun (WGS) entry which is preliminary data.</text>
</comment>
<dbReference type="EMBL" id="MU276598">
    <property type="protein sequence ID" value="KAI0038085.1"/>
    <property type="molecule type" value="Genomic_DNA"/>
</dbReference>
<name>A0ACB8R2W4_9AGAM</name>